<proteinExistence type="predicted"/>
<gene>
    <name evidence="1" type="ORF">FisN_6Hu118</name>
</gene>
<evidence type="ECO:0000313" key="1">
    <source>
        <dbReference type="EMBL" id="GAX25844.1"/>
    </source>
</evidence>
<sequence>MKHASSIIRYDEYSLSFAIYGEVDAAIAETATFLWSLQSSADPESSLTISVREDLRKEFYFDFAALQVEQLTCILDANPERSFDLNAGIWSEEKSVVLATRPYPLNLKLRYSGPSRGFLFEDGGTAFVDALEKRQSSFGSLSIAASFDDPVAHDTDKMPVSRANLKRILEMSGKFEALAFSPLDRDCVLIPFAANVKTLDYMVDVKFMKPEDFESLVIVPKNLDLTICHDEDESWDELLLSCLKRVAELGHFETLGIAVDGNWDYNDDDLHDYESVAVVAEALIKVIDRNPNLTSLDISGSYWLLDWGPQFKRIFKAMEKHSSLRTFIMVEDCDWESDSDIEDSGDDSTECFDYPRYSWLEQLLSRNRNIEVQESSGKRCSNGASIDKLYLLNHFYRGSVQPVKDTQVTAWRPLLVATALMESASRNFRFSSLLLFNHTDVLCEFMQDLSLDERGALQFVSEDSEDLMTPTLPLHQDPMKTKIIRDTN</sequence>
<reference evidence="1 2" key="1">
    <citation type="journal article" date="2015" name="Plant Cell">
        <title>Oil accumulation by the oleaginous diatom Fistulifera solaris as revealed by the genome and transcriptome.</title>
        <authorList>
            <person name="Tanaka T."/>
            <person name="Maeda Y."/>
            <person name="Veluchamy A."/>
            <person name="Tanaka M."/>
            <person name="Abida H."/>
            <person name="Marechal E."/>
            <person name="Bowler C."/>
            <person name="Muto M."/>
            <person name="Sunaga Y."/>
            <person name="Tanaka M."/>
            <person name="Yoshino T."/>
            <person name="Taniguchi T."/>
            <person name="Fukuda Y."/>
            <person name="Nemoto M."/>
            <person name="Matsumoto M."/>
            <person name="Wong P.S."/>
            <person name="Aburatani S."/>
            <person name="Fujibuchi W."/>
        </authorList>
    </citation>
    <scope>NUCLEOTIDE SEQUENCE [LARGE SCALE GENOMIC DNA]</scope>
    <source>
        <strain evidence="1 2">JPCC DA0580</strain>
    </source>
</reference>
<evidence type="ECO:0000313" key="2">
    <source>
        <dbReference type="Proteomes" id="UP000198406"/>
    </source>
</evidence>
<comment type="caution">
    <text evidence="1">The sequence shown here is derived from an EMBL/GenBank/DDBJ whole genome shotgun (WGS) entry which is preliminary data.</text>
</comment>
<organism evidence="1 2">
    <name type="scientific">Fistulifera solaris</name>
    <name type="common">Oleaginous diatom</name>
    <dbReference type="NCBI Taxonomy" id="1519565"/>
    <lineage>
        <taxon>Eukaryota</taxon>
        <taxon>Sar</taxon>
        <taxon>Stramenopiles</taxon>
        <taxon>Ochrophyta</taxon>
        <taxon>Bacillariophyta</taxon>
        <taxon>Bacillariophyceae</taxon>
        <taxon>Bacillariophycidae</taxon>
        <taxon>Naviculales</taxon>
        <taxon>Naviculaceae</taxon>
        <taxon>Fistulifera</taxon>
    </lineage>
</organism>
<dbReference type="Proteomes" id="UP000198406">
    <property type="component" value="Unassembled WGS sequence"/>
</dbReference>
<protein>
    <submittedName>
        <fullName evidence="1">Uncharacterized protein</fullName>
    </submittedName>
</protein>
<dbReference type="OrthoDB" id="120976at2759"/>
<name>A0A1Z5KHQ6_FISSO</name>
<dbReference type="EMBL" id="BDSP01000234">
    <property type="protein sequence ID" value="GAX25844.1"/>
    <property type="molecule type" value="Genomic_DNA"/>
</dbReference>
<dbReference type="AlphaFoldDB" id="A0A1Z5KHQ6"/>
<keyword evidence="2" id="KW-1185">Reference proteome</keyword>
<dbReference type="InParanoid" id="A0A1Z5KHQ6"/>
<accession>A0A1Z5KHQ6</accession>